<accession>A0A1E3AFZ4</accession>
<evidence type="ECO:0000313" key="3">
    <source>
        <dbReference type="EMBL" id="ODR56496.1"/>
    </source>
</evidence>
<name>A0A1E3AFZ4_9FIRM</name>
<organism evidence="1 4">
    <name type="scientific">Eisenbergiella tayi</name>
    <dbReference type="NCBI Taxonomy" id="1432052"/>
    <lineage>
        <taxon>Bacteria</taxon>
        <taxon>Bacillati</taxon>
        <taxon>Bacillota</taxon>
        <taxon>Clostridia</taxon>
        <taxon>Lachnospirales</taxon>
        <taxon>Lachnospiraceae</taxon>
        <taxon>Eisenbergiella</taxon>
    </lineage>
</organism>
<proteinExistence type="predicted"/>
<gene>
    <name evidence="2" type="ORF">BEI59_12730</name>
    <name evidence="1" type="ORF">BEI61_03545</name>
    <name evidence="3" type="ORF">BEI63_13395</name>
</gene>
<reference evidence="3 6" key="2">
    <citation type="submission" date="2016-08" db="EMBL/GenBank/DDBJ databases">
        <title>Characterization of Isolates of Eisenbergiella tayi Derived from Blood Cultures, Using Whole Genome Sequencing.</title>
        <authorList>
            <person name="Bernier A.-M."/>
            <person name="Burdz T."/>
            <person name="Wiebe D."/>
            <person name="Bernard K."/>
        </authorList>
    </citation>
    <scope>NUCLEOTIDE SEQUENCE [LARGE SCALE GENOMIC DNA]</scope>
    <source>
        <strain evidence="3 6">NML120146</strain>
    </source>
</reference>
<evidence type="ECO:0000313" key="1">
    <source>
        <dbReference type="EMBL" id="ODM07654.1"/>
    </source>
</evidence>
<reference evidence="2 5" key="3">
    <citation type="submission" date="2016-08" db="EMBL/GenBank/DDBJ databases">
        <authorList>
            <person name="Seilhamer J.J."/>
        </authorList>
    </citation>
    <scope>NUCLEOTIDE SEQUENCE [LARGE SCALE GENOMIC DNA]</scope>
    <source>
        <strain evidence="2 5">NML150140-1</strain>
    </source>
</reference>
<dbReference type="Proteomes" id="UP000094067">
    <property type="component" value="Unassembled WGS sequence"/>
</dbReference>
<dbReference type="RefSeq" id="WP_069153238.1">
    <property type="nucleotide sequence ID" value="NZ_DBFYTW010000262.1"/>
</dbReference>
<sequence length="86" mass="10001">MLDEITDCAVSGWLQDVFLKDEEYQKLGEEEKKAAVECYRRLPEEYHNVVEQLMDCHNSCCGKLIDLAYKQGMIDCAQLLKELKIK</sequence>
<comment type="caution">
    <text evidence="1">The sequence shown here is derived from an EMBL/GenBank/DDBJ whole genome shotgun (WGS) entry which is preliminary data.</text>
</comment>
<dbReference type="OrthoDB" id="2057521at2"/>
<evidence type="ECO:0000313" key="6">
    <source>
        <dbReference type="Proteomes" id="UP000094869"/>
    </source>
</evidence>
<evidence type="ECO:0000313" key="4">
    <source>
        <dbReference type="Proteomes" id="UP000094067"/>
    </source>
</evidence>
<keyword evidence="6" id="KW-1185">Reference proteome</keyword>
<dbReference type="EMBL" id="MEHD01000023">
    <property type="protein sequence ID" value="ODR56496.1"/>
    <property type="molecule type" value="Genomic_DNA"/>
</dbReference>
<dbReference type="Proteomes" id="UP000094271">
    <property type="component" value="Unassembled WGS sequence"/>
</dbReference>
<dbReference type="EMBL" id="MEHA01000008">
    <property type="protein sequence ID" value="ODR51778.1"/>
    <property type="molecule type" value="Genomic_DNA"/>
</dbReference>
<dbReference type="EMBL" id="MCGH01000002">
    <property type="protein sequence ID" value="ODM07654.1"/>
    <property type="molecule type" value="Genomic_DNA"/>
</dbReference>
<dbReference type="AlphaFoldDB" id="A0A1E3AFZ4"/>
<dbReference type="Proteomes" id="UP000094869">
    <property type="component" value="Unassembled WGS sequence"/>
</dbReference>
<evidence type="ECO:0000313" key="5">
    <source>
        <dbReference type="Proteomes" id="UP000094271"/>
    </source>
</evidence>
<evidence type="ECO:0000313" key="2">
    <source>
        <dbReference type="EMBL" id="ODR51778.1"/>
    </source>
</evidence>
<protein>
    <submittedName>
        <fullName evidence="1">Uncharacterized protein</fullName>
    </submittedName>
</protein>
<reference evidence="1 4" key="1">
    <citation type="submission" date="2016-07" db="EMBL/GenBank/DDBJ databases">
        <title>Characterization of isolates of Eisenbergiella tayi derived from blood cultures, using whole genome sequencing.</title>
        <authorList>
            <person name="Burdz T."/>
            <person name="Wiebe D."/>
            <person name="Huynh C."/>
            <person name="Bernard K."/>
        </authorList>
    </citation>
    <scope>NUCLEOTIDE SEQUENCE [LARGE SCALE GENOMIC DNA]</scope>
    <source>
        <strain evidence="1 4">NML 110608</strain>
    </source>
</reference>